<keyword evidence="7" id="KW-0862">Zinc</keyword>
<evidence type="ECO:0000256" key="1">
    <source>
        <dbReference type="ARBA" id="ARBA00002343"/>
    </source>
</evidence>
<dbReference type="Pfam" id="PF10607">
    <property type="entry name" value="CTLH"/>
    <property type="match status" value="1"/>
</dbReference>
<proteinExistence type="inferred from homology"/>
<sequence length="399" mass="45055">MSMSTTKLNAESHLLLDQPLLRLPHELLRKTFKTSQKHFERDQNIILTGVKEAATKAMAGGGPEDSVASLDSMINRMQGLKRKLESLHEDEKVLQEHSRKRINHLQDLYNIPSLVDEGYDRWSRTRLDRLLVDFLLRAGYGGSAKKLAQEKRIEDLVDVDVFVQCARVEASLRKGSTVECLAWCQENKNSLRKMKSTLEFELRLQQFIELVRAGQPKEATAYSKKFLVPHSENHLEDIEKAAALLAFRPGTPYQPYKAMYSADRWEFLANTFINTHHSLYGLPSRPLLHIALSAGLSALKTPSCHSSVASSSSNTASSTTSLCPICSTELNDLARHVPYAHHVRSSVEPDPVVLPNGRIYGRERLEELASKLGLPEEKIRDPTTGEEWDRSEVKKVFIM</sequence>
<feature type="domain" description="CTLH" evidence="10">
    <location>
        <begin position="161"/>
        <end position="218"/>
    </location>
</feature>
<evidence type="ECO:0008006" key="14">
    <source>
        <dbReference type="Google" id="ProtNLM"/>
    </source>
</evidence>
<evidence type="ECO:0000256" key="7">
    <source>
        <dbReference type="ARBA" id="ARBA00022833"/>
    </source>
</evidence>
<dbReference type="GO" id="GO:0034657">
    <property type="term" value="C:GID complex"/>
    <property type="evidence" value="ECO:0007669"/>
    <property type="project" value="TreeGrafter"/>
</dbReference>
<dbReference type="GO" id="GO:0008270">
    <property type="term" value="F:zinc ion binding"/>
    <property type="evidence" value="ECO:0007669"/>
    <property type="project" value="UniProtKB-KW"/>
</dbReference>
<dbReference type="InterPro" id="IPR045098">
    <property type="entry name" value="Fyv10_fam"/>
</dbReference>
<evidence type="ECO:0000313" key="12">
    <source>
        <dbReference type="EMBL" id="CUS10920.1"/>
    </source>
</evidence>
<evidence type="ECO:0000256" key="6">
    <source>
        <dbReference type="ARBA" id="ARBA00022771"/>
    </source>
</evidence>
<dbReference type="EMBL" id="LN891036">
    <property type="protein sequence ID" value="CUS10920.1"/>
    <property type="molecule type" value="Genomic_DNA"/>
</dbReference>
<dbReference type="GO" id="GO:0043161">
    <property type="term" value="P:proteasome-mediated ubiquitin-dependent protein catabolic process"/>
    <property type="evidence" value="ECO:0007669"/>
    <property type="project" value="InterPro"/>
</dbReference>
<dbReference type="PROSITE" id="PS51867">
    <property type="entry name" value="ZF_RING_GID"/>
    <property type="match status" value="1"/>
</dbReference>
<evidence type="ECO:0000256" key="8">
    <source>
        <dbReference type="PROSITE-ProRule" id="PRU01215"/>
    </source>
</evidence>
<reference evidence="12" key="1">
    <citation type="submission" date="2015-10" db="EMBL/GenBank/DDBJ databases">
        <authorList>
            <person name="Regsiter A."/>
            <person name="william w."/>
        </authorList>
    </citation>
    <scope>NUCLEOTIDE SEQUENCE</scope>
    <source>
        <strain evidence="12">Montdore</strain>
    </source>
</reference>
<name>A0A292PWR1_9PEZI</name>
<keyword evidence="9" id="KW-0175">Coiled coil</keyword>
<dbReference type="InterPro" id="IPR006594">
    <property type="entry name" value="LisH"/>
</dbReference>
<dbReference type="SMART" id="SM00668">
    <property type="entry name" value="CTLH"/>
    <property type="match status" value="1"/>
</dbReference>
<dbReference type="PROSITE" id="PS50896">
    <property type="entry name" value="LISH"/>
    <property type="match status" value="1"/>
</dbReference>
<organism evidence="12 13">
    <name type="scientific">Tuber aestivum</name>
    <name type="common">summer truffle</name>
    <dbReference type="NCBI Taxonomy" id="59557"/>
    <lineage>
        <taxon>Eukaryota</taxon>
        <taxon>Fungi</taxon>
        <taxon>Dikarya</taxon>
        <taxon>Ascomycota</taxon>
        <taxon>Pezizomycotina</taxon>
        <taxon>Pezizomycetes</taxon>
        <taxon>Pezizales</taxon>
        <taxon>Tuberaceae</taxon>
        <taxon>Tuber</taxon>
    </lineage>
</organism>
<dbReference type="Proteomes" id="UP001412239">
    <property type="component" value="Unassembled WGS sequence"/>
</dbReference>
<dbReference type="InterPro" id="IPR013144">
    <property type="entry name" value="CRA_dom"/>
</dbReference>
<comment type="subcellular location">
    <subcellularLocation>
        <location evidence="2">Cytoplasm</location>
    </subcellularLocation>
</comment>
<dbReference type="InterPro" id="IPR024964">
    <property type="entry name" value="CTLH/CRA"/>
</dbReference>
<dbReference type="InterPro" id="IPR006595">
    <property type="entry name" value="CTLH_C"/>
</dbReference>
<keyword evidence="13" id="KW-1185">Reference proteome</keyword>
<comment type="similarity">
    <text evidence="3">Belongs to the FYV10 family.</text>
</comment>
<evidence type="ECO:0000256" key="3">
    <source>
        <dbReference type="ARBA" id="ARBA00010615"/>
    </source>
</evidence>
<dbReference type="GO" id="GO:0005634">
    <property type="term" value="C:nucleus"/>
    <property type="evidence" value="ECO:0007669"/>
    <property type="project" value="TreeGrafter"/>
</dbReference>
<evidence type="ECO:0000256" key="5">
    <source>
        <dbReference type="ARBA" id="ARBA00022723"/>
    </source>
</evidence>
<feature type="coiled-coil region" evidence="9">
    <location>
        <begin position="70"/>
        <end position="97"/>
    </location>
</feature>
<feature type="zinc finger region" description="RING-Gid-type" evidence="8">
    <location>
        <begin position="323"/>
        <end position="384"/>
    </location>
</feature>
<dbReference type="PROSITE" id="PS50897">
    <property type="entry name" value="CTLH"/>
    <property type="match status" value="1"/>
</dbReference>
<evidence type="ECO:0000313" key="13">
    <source>
        <dbReference type="Proteomes" id="UP001412239"/>
    </source>
</evidence>
<accession>A0A292PWR1</accession>
<dbReference type="SMART" id="SM00757">
    <property type="entry name" value="CRA"/>
    <property type="match status" value="1"/>
</dbReference>
<dbReference type="PANTHER" id="PTHR12170">
    <property type="entry name" value="MACROPHAGE ERYTHROBLAST ATTACHER-RELATED"/>
    <property type="match status" value="1"/>
</dbReference>
<evidence type="ECO:0000259" key="11">
    <source>
        <dbReference type="PROSITE" id="PS51867"/>
    </source>
</evidence>
<evidence type="ECO:0000256" key="9">
    <source>
        <dbReference type="SAM" id="Coils"/>
    </source>
</evidence>
<dbReference type="PANTHER" id="PTHR12170:SF2">
    <property type="entry name" value="E3 UBIQUITIN-PROTEIN TRANSFERASE MAEA"/>
    <property type="match status" value="1"/>
</dbReference>
<keyword evidence="6 8" id="KW-0863">Zinc-finger</keyword>
<comment type="function">
    <text evidence="1">Involved in the proteasome-dependent degradation of fructose-1,6-bisphosphatase.</text>
</comment>
<keyword evidence="5" id="KW-0479">Metal-binding</keyword>
<keyword evidence="4" id="KW-0963">Cytoplasm</keyword>
<dbReference type="GO" id="GO:0061630">
    <property type="term" value="F:ubiquitin protein ligase activity"/>
    <property type="evidence" value="ECO:0007669"/>
    <property type="project" value="InterPro"/>
</dbReference>
<protein>
    <recommendedName>
        <fullName evidence="14">Protein fyv10</fullName>
    </recommendedName>
</protein>
<dbReference type="InterPro" id="IPR044063">
    <property type="entry name" value="ZF_RING_GID"/>
</dbReference>
<dbReference type="GO" id="GO:0005737">
    <property type="term" value="C:cytoplasm"/>
    <property type="evidence" value="ECO:0007669"/>
    <property type="project" value="UniProtKB-SubCell"/>
</dbReference>
<evidence type="ECO:0000259" key="10">
    <source>
        <dbReference type="PROSITE" id="PS50897"/>
    </source>
</evidence>
<dbReference type="AlphaFoldDB" id="A0A292PWR1"/>
<feature type="domain" description="RING-Gid-type" evidence="11">
    <location>
        <begin position="323"/>
        <end position="384"/>
    </location>
</feature>
<evidence type="ECO:0000256" key="2">
    <source>
        <dbReference type="ARBA" id="ARBA00004496"/>
    </source>
</evidence>
<gene>
    <name evidence="12" type="ORF">GSTUAT00004951001</name>
</gene>
<evidence type="ECO:0000256" key="4">
    <source>
        <dbReference type="ARBA" id="ARBA00022490"/>
    </source>
</evidence>